<proteinExistence type="predicted"/>
<comment type="caution">
    <text evidence="1">The sequence shown here is derived from an EMBL/GenBank/DDBJ whole genome shotgun (WGS) entry which is preliminary data.</text>
</comment>
<dbReference type="AlphaFoldDB" id="A0A1B8HAA7"/>
<organism evidence="1 2">
    <name type="scientific">Morganella psychrotolerans</name>
    <dbReference type="NCBI Taxonomy" id="368603"/>
    <lineage>
        <taxon>Bacteria</taxon>
        <taxon>Pseudomonadati</taxon>
        <taxon>Pseudomonadota</taxon>
        <taxon>Gammaproteobacteria</taxon>
        <taxon>Enterobacterales</taxon>
        <taxon>Morganellaceae</taxon>
        <taxon>Morganella</taxon>
    </lineage>
</organism>
<name>A0A1B8HAA7_9GAMM</name>
<accession>A0A1B8HAA7</accession>
<sequence length="264" mass="29711">MSHSELDFSFSDGYQSALHNTANELRKLAEEIAFVNIHNPGVRLQFLRDIGNFIVKNEWDVKNNCLSLSAGLDNIEDMRTLLEKQRFAIMTREAVQYAYVEAVNDEKNGFTTLLLKQVGFVGGSMQVIAGYGACSASVGLLCNSLSVGLVAQGMNNMYENGYYLLFRESTSGYLRDGYRYSAQALGYSNHEADMVYNFVDLTLSAGTLFNPALKPGAFKLFNYYDMDFIASWKLMNTSTFITESFFDGMTIYSTYDLIQKENNK</sequence>
<evidence type="ECO:0000313" key="2">
    <source>
        <dbReference type="Proteomes" id="UP000092247"/>
    </source>
</evidence>
<dbReference type="InterPro" id="IPR025320">
    <property type="entry name" value="DUF4225"/>
</dbReference>
<dbReference type="RefSeq" id="WP_067424313.1">
    <property type="nucleotide sequence ID" value="NZ_LZEX01000023.1"/>
</dbReference>
<protein>
    <recommendedName>
        <fullName evidence="3">DUF4225 domain-containing protein</fullName>
    </recommendedName>
</protein>
<gene>
    <name evidence="1" type="ORF">AYY17_06605</name>
</gene>
<evidence type="ECO:0000313" key="1">
    <source>
        <dbReference type="EMBL" id="OBU05992.1"/>
    </source>
</evidence>
<reference evidence="1 2" key="1">
    <citation type="submission" date="2016-06" db="EMBL/GenBank/DDBJ databases">
        <authorList>
            <person name="Kjaerup R.B."/>
            <person name="Dalgaard T.S."/>
            <person name="Juul-Madsen H.R."/>
        </authorList>
    </citation>
    <scope>NUCLEOTIDE SEQUENCE [LARGE SCALE GENOMIC DNA]</scope>
    <source>
        <strain evidence="1 2">GCSL-Mp3</strain>
    </source>
</reference>
<dbReference type="Pfam" id="PF13988">
    <property type="entry name" value="DUF4225"/>
    <property type="match status" value="1"/>
</dbReference>
<evidence type="ECO:0008006" key="3">
    <source>
        <dbReference type="Google" id="ProtNLM"/>
    </source>
</evidence>
<dbReference type="EMBL" id="LZEX01000023">
    <property type="protein sequence ID" value="OBU05992.1"/>
    <property type="molecule type" value="Genomic_DNA"/>
</dbReference>
<dbReference type="Proteomes" id="UP000092247">
    <property type="component" value="Unassembled WGS sequence"/>
</dbReference>